<keyword evidence="3 7" id="KW-0812">Transmembrane</keyword>
<dbReference type="EMBL" id="SNXE01000007">
    <property type="protein sequence ID" value="TDP07489.1"/>
    <property type="molecule type" value="Genomic_DNA"/>
</dbReference>
<organism evidence="10 11">
    <name type="scientific">Roseateles asaccharophilus</name>
    <dbReference type="NCBI Taxonomy" id="582607"/>
    <lineage>
        <taxon>Bacteria</taxon>
        <taxon>Pseudomonadati</taxon>
        <taxon>Pseudomonadota</taxon>
        <taxon>Betaproteobacteria</taxon>
        <taxon>Burkholderiales</taxon>
        <taxon>Sphaerotilaceae</taxon>
        <taxon>Roseateles</taxon>
    </lineage>
</organism>
<feature type="transmembrane region" description="Helical" evidence="7">
    <location>
        <begin position="396"/>
        <end position="417"/>
    </location>
</feature>
<evidence type="ECO:0000256" key="3">
    <source>
        <dbReference type="ARBA" id="ARBA00022692"/>
    </source>
</evidence>
<dbReference type="InterPro" id="IPR032807">
    <property type="entry name" value="GNVR"/>
</dbReference>
<feature type="domain" description="Polysaccharide chain length determinant N-terminal" evidence="8">
    <location>
        <begin position="4"/>
        <end position="86"/>
    </location>
</feature>
<protein>
    <submittedName>
        <fullName evidence="10">Chain length determinant protein EpsF</fullName>
    </submittedName>
</protein>
<dbReference type="GO" id="GO:0004713">
    <property type="term" value="F:protein tyrosine kinase activity"/>
    <property type="evidence" value="ECO:0007669"/>
    <property type="project" value="TreeGrafter"/>
</dbReference>
<evidence type="ECO:0000256" key="5">
    <source>
        <dbReference type="ARBA" id="ARBA00023136"/>
    </source>
</evidence>
<dbReference type="Pfam" id="PF02706">
    <property type="entry name" value="Wzz"/>
    <property type="match status" value="1"/>
</dbReference>
<dbReference type="InterPro" id="IPR003856">
    <property type="entry name" value="LPS_length_determ_N"/>
</dbReference>
<feature type="coiled-coil region" evidence="6">
    <location>
        <begin position="257"/>
        <end position="305"/>
    </location>
</feature>
<dbReference type="Proteomes" id="UP000295357">
    <property type="component" value="Unassembled WGS sequence"/>
</dbReference>
<evidence type="ECO:0000256" key="7">
    <source>
        <dbReference type="SAM" id="Phobius"/>
    </source>
</evidence>
<evidence type="ECO:0000313" key="11">
    <source>
        <dbReference type="Proteomes" id="UP000295357"/>
    </source>
</evidence>
<dbReference type="OrthoDB" id="8559110at2"/>
<dbReference type="Pfam" id="PF13807">
    <property type="entry name" value="GNVR"/>
    <property type="match status" value="1"/>
</dbReference>
<accession>A0A4R6MYT0</accession>
<dbReference type="RefSeq" id="WP_133604291.1">
    <property type="nucleotide sequence ID" value="NZ_JAUFPJ010000008.1"/>
</dbReference>
<dbReference type="GO" id="GO:0005886">
    <property type="term" value="C:plasma membrane"/>
    <property type="evidence" value="ECO:0007669"/>
    <property type="project" value="UniProtKB-SubCell"/>
</dbReference>
<keyword evidence="6" id="KW-0175">Coiled coil</keyword>
<comment type="subcellular location">
    <subcellularLocation>
        <location evidence="1">Cell membrane</location>
        <topology evidence="1">Multi-pass membrane protein</topology>
    </subcellularLocation>
</comment>
<evidence type="ECO:0000256" key="1">
    <source>
        <dbReference type="ARBA" id="ARBA00004651"/>
    </source>
</evidence>
<gene>
    <name evidence="10" type="ORF">DFR39_10722</name>
</gene>
<keyword evidence="2" id="KW-1003">Cell membrane</keyword>
<name>A0A4R6MYT0_9BURK</name>
<dbReference type="NCBIfam" id="TIGR03017">
    <property type="entry name" value="EpsF"/>
    <property type="match status" value="1"/>
</dbReference>
<keyword evidence="4 7" id="KW-1133">Transmembrane helix</keyword>
<keyword evidence="5 7" id="KW-0472">Membrane</keyword>
<evidence type="ECO:0000256" key="6">
    <source>
        <dbReference type="SAM" id="Coils"/>
    </source>
</evidence>
<dbReference type="PANTHER" id="PTHR32309:SF13">
    <property type="entry name" value="FERRIC ENTEROBACTIN TRANSPORT PROTEIN FEPE"/>
    <property type="match status" value="1"/>
</dbReference>
<keyword evidence="11" id="KW-1185">Reference proteome</keyword>
<comment type="caution">
    <text evidence="10">The sequence shown here is derived from an EMBL/GenBank/DDBJ whole genome shotgun (WGS) entry which is preliminary data.</text>
</comment>
<feature type="transmembrane region" description="Helical" evidence="7">
    <location>
        <begin position="16"/>
        <end position="35"/>
    </location>
</feature>
<dbReference type="AlphaFoldDB" id="A0A4R6MYT0"/>
<feature type="domain" description="Tyrosine-protein kinase G-rich" evidence="9">
    <location>
        <begin position="347"/>
        <end position="420"/>
    </location>
</feature>
<dbReference type="InterPro" id="IPR050445">
    <property type="entry name" value="Bact_polysacc_biosynth/exp"/>
</dbReference>
<dbReference type="PANTHER" id="PTHR32309">
    <property type="entry name" value="TYROSINE-PROTEIN KINASE"/>
    <property type="match status" value="1"/>
</dbReference>
<reference evidence="10 11" key="1">
    <citation type="submission" date="2019-03" db="EMBL/GenBank/DDBJ databases">
        <title>Genomic Encyclopedia of Type Strains, Phase IV (KMG-IV): sequencing the most valuable type-strain genomes for metagenomic binning, comparative biology and taxonomic classification.</title>
        <authorList>
            <person name="Goeker M."/>
        </authorList>
    </citation>
    <scope>NUCLEOTIDE SEQUENCE [LARGE SCALE GENOMIC DNA]</scope>
    <source>
        <strain evidence="10 11">DSM 25082</strain>
    </source>
</reference>
<evidence type="ECO:0000256" key="4">
    <source>
        <dbReference type="ARBA" id="ARBA00022989"/>
    </source>
</evidence>
<proteinExistence type="predicted"/>
<dbReference type="InterPro" id="IPR017468">
    <property type="entry name" value="Chain_len_reg_EpsF"/>
</dbReference>
<evidence type="ECO:0000259" key="9">
    <source>
        <dbReference type="Pfam" id="PF13807"/>
    </source>
</evidence>
<evidence type="ECO:0000256" key="2">
    <source>
        <dbReference type="ARBA" id="ARBA00022475"/>
    </source>
</evidence>
<evidence type="ECO:0000259" key="8">
    <source>
        <dbReference type="Pfam" id="PF02706"/>
    </source>
</evidence>
<sequence length="475" mass="51628">MTFTQFLSILRARWRLIAYVFGGVLALAIVLSLVLPKQYTAVASVVVDSKPDPFTAMGYPSLVTPAFMATQVDIIQSERVAQKVVRMLRLTELPAIREQWQEATKGQGNIEAWLAGNIQKNMDVKPSKESNVISVAYKAQDPQFAAAMANAFVKAYLATSVELKVDPARQYSSFFDTRAKEAREALEAAQAKLSAFQNEKGIVNSDERLDVETARLNELSSQLVAMQALSAESNSRNAQATGTAGDRLPEVLNSPIVGGLRSDLSRQEARLQELNARLGDRHPQVIELRANIEELRTKIAEESRRVAGGVGVTSTINTQREAKLRAELDAQRQKVLHLKQVRDDVAVLQRDVEHNQRAYDLILQRLNQSSLESQATQSNVNELSTAVPPLTPSSPILLLNLVLGVVGGLLLGVLLAFARELADRRARCVDDLQEGLGIPVLGVLPGHASGKSGRLAVAAAQKRLLGGGAAQQPAK</sequence>
<evidence type="ECO:0000313" key="10">
    <source>
        <dbReference type="EMBL" id="TDP07489.1"/>
    </source>
</evidence>